<dbReference type="InterPro" id="IPR036388">
    <property type="entry name" value="WH-like_DNA-bd_sf"/>
</dbReference>
<keyword evidence="3" id="KW-0804">Transcription</keyword>
<reference evidence="5 6" key="1">
    <citation type="submission" date="2018-09" db="EMBL/GenBank/DDBJ databases">
        <title>Genome Sequence of Paenibacillus lautus Strain E7593-69, Azo Dye-Degrading Bacteria, Isolated from Commercial Tattoo Inks.</title>
        <authorList>
            <person name="Nho S.W."/>
            <person name="Kim S.-J."/>
            <person name="Kweon O."/>
            <person name="Cerniglia C.E."/>
        </authorList>
    </citation>
    <scope>NUCLEOTIDE SEQUENCE [LARGE SCALE GENOMIC DNA]</scope>
    <source>
        <strain evidence="5 6">E7593-69</strain>
    </source>
</reference>
<dbReference type="Pfam" id="PF01047">
    <property type="entry name" value="MarR"/>
    <property type="match status" value="1"/>
</dbReference>
<dbReference type="GO" id="GO:0006950">
    <property type="term" value="P:response to stress"/>
    <property type="evidence" value="ECO:0007669"/>
    <property type="project" value="TreeGrafter"/>
</dbReference>
<feature type="domain" description="HTH marR-type" evidence="4">
    <location>
        <begin position="8"/>
        <end position="144"/>
    </location>
</feature>
<accession>A0A385TUF7</accession>
<dbReference type="GO" id="GO:0003700">
    <property type="term" value="F:DNA-binding transcription factor activity"/>
    <property type="evidence" value="ECO:0007669"/>
    <property type="project" value="InterPro"/>
</dbReference>
<name>A0A385TUF7_PAELA</name>
<dbReference type="EMBL" id="CP032412">
    <property type="protein sequence ID" value="AYB46434.1"/>
    <property type="molecule type" value="Genomic_DNA"/>
</dbReference>
<evidence type="ECO:0000313" key="5">
    <source>
        <dbReference type="EMBL" id="AYB46434.1"/>
    </source>
</evidence>
<evidence type="ECO:0000313" key="6">
    <source>
        <dbReference type="Proteomes" id="UP000266552"/>
    </source>
</evidence>
<dbReference type="KEGG" id="plw:D5F53_25410"/>
<keyword evidence="1" id="KW-0805">Transcription regulation</keyword>
<keyword evidence="2" id="KW-0238">DNA-binding</keyword>
<dbReference type="SMART" id="SM00347">
    <property type="entry name" value="HTH_MARR"/>
    <property type="match status" value="1"/>
</dbReference>
<evidence type="ECO:0000256" key="2">
    <source>
        <dbReference type="ARBA" id="ARBA00023125"/>
    </source>
</evidence>
<dbReference type="InterPro" id="IPR023187">
    <property type="entry name" value="Tscrpt_reg_MarR-type_CS"/>
</dbReference>
<dbReference type="Proteomes" id="UP000266552">
    <property type="component" value="Chromosome"/>
</dbReference>
<dbReference type="InterPro" id="IPR000835">
    <property type="entry name" value="HTH_MarR-typ"/>
</dbReference>
<organism evidence="5 6">
    <name type="scientific">Paenibacillus lautus</name>
    <name type="common">Bacillus lautus</name>
    <dbReference type="NCBI Taxonomy" id="1401"/>
    <lineage>
        <taxon>Bacteria</taxon>
        <taxon>Bacillati</taxon>
        <taxon>Bacillota</taxon>
        <taxon>Bacilli</taxon>
        <taxon>Bacillales</taxon>
        <taxon>Paenibacillaceae</taxon>
        <taxon>Paenibacillus</taxon>
    </lineage>
</organism>
<protein>
    <submittedName>
        <fullName evidence="5">MarR family transcriptional regulator</fullName>
    </submittedName>
</protein>
<dbReference type="PRINTS" id="PR00598">
    <property type="entry name" value="HTHMARR"/>
</dbReference>
<dbReference type="InterPro" id="IPR036390">
    <property type="entry name" value="WH_DNA-bd_sf"/>
</dbReference>
<dbReference type="SUPFAM" id="SSF46785">
    <property type="entry name" value="Winged helix' DNA-binding domain"/>
    <property type="match status" value="1"/>
</dbReference>
<evidence type="ECO:0000256" key="3">
    <source>
        <dbReference type="ARBA" id="ARBA00023163"/>
    </source>
</evidence>
<dbReference type="PROSITE" id="PS50995">
    <property type="entry name" value="HTH_MARR_2"/>
    <property type="match status" value="1"/>
</dbReference>
<gene>
    <name evidence="5" type="ORF">D5F53_25410</name>
</gene>
<dbReference type="InterPro" id="IPR039422">
    <property type="entry name" value="MarR/SlyA-like"/>
</dbReference>
<dbReference type="Gene3D" id="1.10.10.10">
    <property type="entry name" value="Winged helix-like DNA-binding domain superfamily/Winged helix DNA-binding domain"/>
    <property type="match status" value="1"/>
</dbReference>
<proteinExistence type="predicted"/>
<dbReference type="PANTHER" id="PTHR33164:SF56">
    <property type="entry name" value="HTH-TYPE TRANSCRIPTIONAL REGULATOR MHQR"/>
    <property type="match status" value="1"/>
</dbReference>
<sequence length="156" mass="17867">MKVSHERDTQLAMHLYRVFAKSFKSVNEHVVNGSKIEGFNPTSFAVMEVLFYKGRQPIQQIGAQLLLQSGNVTYVVDKLVEKGYVRRRPCPEDRRVIYAELTPSGEQLMQKLYPLHEQHIQHALGGLDEEEKRQLIGLLGKMGKHAEQVQIVRQQG</sequence>
<evidence type="ECO:0000256" key="1">
    <source>
        <dbReference type="ARBA" id="ARBA00023015"/>
    </source>
</evidence>
<keyword evidence="6" id="KW-1185">Reference proteome</keyword>
<dbReference type="AlphaFoldDB" id="A0A385TUF7"/>
<evidence type="ECO:0000259" key="4">
    <source>
        <dbReference type="PROSITE" id="PS50995"/>
    </source>
</evidence>
<dbReference type="RefSeq" id="WP_012819005.1">
    <property type="nucleotide sequence ID" value="NZ_BOSC01000002.1"/>
</dbReference>
<dbReference type="PANTHER" id="PTHR33164">
    <property type="entry name" value="TRANSCRIPTIONAL REGULATOR, MARR FAMILY"/>
    <property type="match status" value="1"/>
</dbReference>
<dbReference type="GO" id="GO:0003677">
    <property type="term" value="F:DNA binding"/>
    <property type="evidence" value="ECO:0007669"/>
    <property type="project" value="UniProtKB-KW"/>
</dbReference>
<dbReference type="PROSITE" id="PS01117">
    <property type="entry name" value="HTH_MARR_1"/>
    <property type="match status" value="1"/>
</dbReference>